<dbReference type="RefSeq" id="WP_182385593.1">
    <property type="nucleotide sequence ID" value="NZ_CP059833.1"/>
</dbReference>
<reference evidence="2 3" key="1">
    <citation type="submission" date="2020-07" db="EMBL/GenBank/DDBJ databases">
        <title>non toxigenic Corynebacterium sp. nov from a clinical source.</title>
        <authorList>
            <person name="Bernier A.-M."/>
            <person name="Bernard K."/>
        </authorList>
    </citation>
    <scope>NUCLEOTIDE SEQUENCE [LARGE SCALE GENOMIC DNA]</scope>
    <source>
        <strain evidence="3">NML 93-0612</strain>
    </source>
</reference>
<organism evidence="2 3">
    <name type="scientific">Corynebacterium hindlerae</name>
    <dbReference type="NCBI Taxonomy" id="699041"/>
    <lineage>
        <taxon>Bacteria</taxon>
        <taxon>Bacillati</taxon>
        <taxon>Actinomycetota</taxon>
        <taxon>Actinomycetes</taxon>
        <taxon>Mycobacteriales</taxon>
        <taxon>Corynebacteriaceae</taxon>
        <taxon>Corynebacterium</taxon>
    </lineage>
</organism>
<feature type="signal peptide" evidence="1">
    <location>
        <begin position="1"/>
        <end position="22"/>
    </location>
</feature>
<feature type="chain" id="PRO_5039562776" evidence="1">
    <location>
        <begin position="23"/>
        <end position="187"/>
    </location>
</feature>
<evidence type="ECO:0000256" key="1">
    <source>
        <dbReference type="SAM" id="SignalP"/>
    </source>
</evidence>
<dbReference type="EMBL" id="CP059833">
    <property type="protein sequence ID" value="QMV84786.1"/>
    <property type="molecule type" value="Genomic_DNA"/>
</dbReference>
<keyword evidence="1" id="KW-0732">Signal</keyword>
<evidence type="ECO:0000313" key="3">
    <source>
        <dbReference type="Proteomes" id="UP000515570"/>
    </source>
</evidence>
<name>A0A7G5FDU5_9CORY</name>
<sequence length="187" mass="20277">MSAIVSVVFLLAYLYAQTPARAVFDVYRAPEVYPVPWGRVIFPPAAVVCGAIGLPDTAASDALLLTAGTAAGTLSMHTLFSRGLREQRLRLRTLASRTEISELTTTRLTALDEHRELAHTLATMGAFDGTRVRVSSVSPDYEAVLSAGSALERHGLARISPMMHADDRSKWWIELTALGVQALASRR</sequence>
<proteinExistence type="predicted"/>
<dbReference type="AlphaFoldDB" id="A0A7G5FDU5"/>
<accession>A0A7G5FDU5</accession>
<keyword evidence="3" id="KW-1185">Reference proteome</keyword>
<evidence type="ECO:0000313" key="2">
    <source>
        <dbReference type="EMBL" id="QMV84786.1"/>
    </source>
</evidence>
<gene>
    <name evidence="2" type="ORF">HW450_10650</name>
</gene>
<dbReference type="Proteomes" id="UP000515570">
    <property type="component" value="Chromosome"/>
</dbReference>
<protein>
    <submittedName>
        <fullName evidence="2">Uncharacterized protein</fullName>
    </submittedName>
</protein>